<dbReference type="AlphaFoldDB" id="A0A1M6M3D2"/>
<dbReference type="OrthoDB" id="9814417at2"/>
<dbReference type="PANTHER" id="PTHR43448:SF2">
    <property type="entry name" value="PROTOHEME IX FARNESYLTRANSFERASE, MITOCHONDRIAL"/>
    <property type="match status" value="1"/>
</dbReference>
<comment type="miscellaneous">
    <text evidence="9">Carbon 2 of the heme B porphyrin ring is defined according to the Fischer nomenclature.</text>
</comment>
<dbReference type="InParanoid" id="A0A1M6M3D2"/>
<evidence type="ECO:0000256" key="5">
    <source>
        <dbReference type="ARBA" id="ARBA00022989"/>
    </source>
</evidence>
<dbReference type="GO" id="GO:0006784">
    <property type="term" value="P:heme A biosynthetic process"/>
    <property type="evidence" value="ECO:0007669"/>
    <property type="project" value="TreeGrafter"/>
</dbReference>
<keyword evidence="5 9" id="KW-1133">Transmembrane helix</keyword>
<evidence type="ECO:0000313" key="10">
    <source>
        <dbReference type="EMBL" id="SHJ77939.1"/>
    </source>
</evidence>
<proteinExistence type="inferred from homology"/>
<evidence type="ECO:0000256" key="4">
    <source>
        <dbReference type="ARBA" id="ARBA00022692"/>
    </source>
</evidence>
<dbReference type="GO" id="GO:0048034">
    <property type="term" value="P:heme O biosynthetic process"/>
    <property type="evidence" value="ECO:0007669"/>
    <property type="project" value="UniProtKB-UniRule"/>
</dbReference>
<keyword evidence="6 9" id="KW-0350">Heme biosynthesis</keyword>
<dbReference type="Proteomes" id="UP000184510">
    <property type="component" value="Unassembled WGS sequence"/>
</dbReference>
<accession>A0A1M6M3D2</accession>
<evidence type="ECO:0000256" key="2">
    <source>
        <dbReference type="ARBA" id="ARBA00022475"/>
    </source>
</evidence>
<gene>
    <name evidence="9" type="primary">ctaB</name>
    <name evidence="10" type="ORF">SAMN02745181_2588</name>
</gene>
<feature type="transmembrane region" description="Helical" evidence="9">
    <location>
        <begin position="258"/>
        <end position="278"/>
    </location>
</feature>
<dbReference type="EMBL" id="FQYR01000004">
    <property type="protein sequence ID" value="SHJ77939.1"/>
    <property type="molecule type" value="Genomic_DNA"/>
</dbReference>
<keyword evidence="11" id="KW-1185">Reference proteome</keyword>
<feature type="transmembrane region" description="Helical" evidence="9">
    <location>
        <begin position="21"/>
        <end position="43"/>
    </location>
</feature>
<keyword evidence="4 9" id="KW-0812">Transmembrane</keyword>
<dbReference type="GO" id="GO:0005886">
    <property type="term" value="C:plasma membrane"/>
    <property type="evidence" value="ECO:0007669"/>
    <property type="project" value="UniProtKB-SubCell"/>
</dbReference>
<feature type="transmembrane region" description="Helical" evidence="9">
    <location>
        <begin position="131"/>
        <end position="148"/>
    </location>
</feature>
<feature type="transmembrane region" description="Helical" evidence="9">
    <location>
        <begin position="290"/>
        <end position="309"/>
    </location>
</feature>
<sequence>MSAGESKKVEKTETVSLQKDLMVLTKVKLNVFVLITTVFGYVLASKTFSEAGAFWKSFDFLTLFHTVLGTGAAAFGSAAFNQLMEIEQDRKMGRTANRPLPAERMSVTTAFAVGFVLSAFGVIHLGNMVNVGAAYLAAGTIALYVFIYTPMKRQSSANTLVGAVPGAIPPVIGWAAAGGNWYDPAAWYLFAFLFLWQMPHFVAINWFCREQYEEAGYVMWSNGDVSGKKTAKLALIFSILLTLLSPLALLPGIEFTGWLYGVGGTLAGVYMCWLSIDFGKKGDRPSSRKLFLYTLLYLPLVLGLLAISWN</sequence>
<feature type="transmembrane region" description="Helical" evidence="9">
    <location>
        <begin position="63"/>
        <end position="84"/>
    </location>
</feature>
<keyword evidence="3 9" id="KW-0808">Transferase</keyword>
<name>A0A1M6M3D2_9BACT</name>
<reference evidence="10 11" key="1">
    <citation type="submission" date="2016-11" db="EMBL/GenBank/DDBJ databases">
        <authorList>
            <person name="Jaros S."/>
            <person name="Januszkiewicz K."/>
            <person name="Wedrychowicz H."/>
        </authorList>
    </citation>
    <scope>NUCLEOTIDE SEQUENCE [LARGE SCALE GENOMIC DNA]</scope>
    <source>
        <strain evidence="10 11">DSM 18772</strain>
    </source>
</reference>
<dbReference type="InterPro" id="IPR000537">
    <property type="entry name" value="UbiA_prenyltransferase"/>
</dbReference>
<keyword evidence="7 9" id="KW-0472">Membrane</keyword>
<evidence type="ECO:0000256" key="7">
    <source>
        <dbReference type="ARBA" id="ARBA00023136"/>
    </source>
</evidence>
<comment type="similarity">
    <text evidence="9">Belongs to the UbiA prenyltransferase family. Protoheme IX farnesyltransferase subfamily.</text>
</comment>
<protein>
    <recommendedName>
        <fullName evidence="9">Protoheme IX farnesyltransferase</fullName>
        <ecNumber evidence="9">2.5.1.141</ecNumber>
    </recommendedName>
    <alternativeName>
        <fullName evidence="9">Heme B farnesyltransferase</fullName>
    </alternativeName>
    <alternativeName>
        <fullName evidence="9">Heme O synthase</fullName>
    </alternativeName>
</protein>
<evidence type="ECO:0000256" key="3">
    <source>
        <dbReference type="ARBA" id="ARBA00022679"/>
    </source>
</evidence>
<dbReference type="HAMAP" id="MF_00154">
    <property type="entry name" value="CyoE_CtaB"/>
    <property type="match status" value="1"/>
</dbReference>
<dbReference type="GO" id="GO:0008495">
    <property type="term" value="F:protoheme IX farnesyltransferase activity"/>
    <property type="evidence" value="ECO:0007669"/>
    <property type="project" value="UniProtKB-UniRule"/>
</dbReference>
<comment type="function">
    <text evidence="9">Converts heme B (protoheme IX) to heme O by substitution of the vinyl group on carbon 2 of heme B porphyrin ring with a hydroxyethyl farnesyl side group.</text>
</comment>
<dbReference type="NCBIfam" id="TIGR01473">
    <property type="entry name" value="cyoE_ctaB"/>
    <property type="match status" value="1"/>
</dbReference>
<organism evidence="10 11">
    <name type="scientific">Rubritalea squalenifaciens DSM 18772</name>
    <dbReference type="NCBI Taxonomy" id="1123071"/>
    <lineage>
        <taxon>Bacteria</taxon>
        <taxon>Pseudomonadati</taxon>
        <taxon>Verrucomicrobiota</taxon>
        <taxon>Verrucomicrobiia</taxon>
        <taxon>Verrucomicrobiales</taxon>
        <taxon>Rubritaleaceae</taxon>
        <taxon>Rubritalea</taxon>
    </lineage>
</organism>
<feature type="transmembrane region" description="Helical" evidence="9">
    <location>
        <begin position="160"/>
        <end position="179"/>
    </location>
</feature>
<dbReference type="PANTHER" id="PTHR43448">
    <property type="entry name" value="PROTOHEME IX FARNESYLTRANSFERASE, MITOCHONDRIAL"/>
    <property type="match status" value="1"/>
</dbReference>
<dbReference type="InterPro" id="IPR044878">
    <property type="entry name" value="UbiA_sf"/>
</dbReference>
<evidence type="ECO:0000256" key="1">
    <source>
        <dbReference type="ARBA" id="ARBA00004141"/>
    </source>
</evidence>
<comment type="catalytic activity">
    <reaction evidence="8 9">
        <text>heme b + (2E,6E)-farnesyl diphosphate + H2O = Fe(II)-heme o + diphosphate</text>
        <dbReference type="Rhea" id="RHEA:28070"/>
        <dbReference type="ChEBI" id="CHEBI:15377"/>
        <dbReference type="ChEBI" id="CHEBI:33019"/>
        <dbReference type="ChEBI" id="CHEBI:60344"/>
        <dbReference type="ChEBI" id="CHEBI:60530"/>
        <dbReference type="ChEBI" id="CHEBI:175763"/>
        <dbReference type="EC" id="2.5.1.141"/>
    </reaction>
</comment>
<dbReference type="Gene3D" id="1.10.357.140">
    <property type="entry name" value="UbiA prenyltransferase"/>
    <property type="match status" value="1"/>
</dbReference>
<dbReference type="STRING" id="1123071.SAMN02745181_2588"/>
<evidence type="ECO:0000256" key="6">
    <source>
        <dbReference type="ARBA" id="ARBA00023133"/>
    </source>
</evidence>
<dbReference type="UniPathway" id="UPA00834">
    <property type="reaction ID" value="UER00712"/>
</dbReference>
<evidence type="ECO:0000256" key="9">
    <source>
        <dbReference type="HAMAP-Rule" id="MF_00154"/>
    </source>
</evidence>
<keyword evidence="2 9" id="KW-1003">Cell membrane</keyword>
<evidence type="ECO:0000256" key="8">
    <source>
        <dbReference type="ARBA" id="ARBA00047690"/>
    </source>
</evidence>
<dbReference type="InterPro" id="IPR006369">
    <property type="entry name" value="Protohaem_IX_farnesylTrfase"/>
</dbReference>
<comment type="pathway">
    <text evidence="9">Porphyrin-containing compound metabolism; heme O biosynthesis; heme O from protoheme: step 1/1.</text>
</comment>
<evidence type="ECO:0000313" key="11">
    <source>
        <dbReference type="Proteomes" id="UP000184510"/>
    </source>
</evidence>
<dbReference type="Pfam" id="PF01040">
    <property type="entry name" value="UbiA"/>
    <property type="match status" value="1"/>
</dbReference>
<feature type="transmembrane region" description="Helical" evidence="9">
    <location>
        <begin position="233"/>
        <end position="252"/>
    </location>
</feature>
<feature type="transmembrane region" description="Helical" evidence="9">
    <location>
        <begin position="105"/>
        <end position="125"/>
    </location>
</feature>
<dbReference type="FunCoup" id="A0A1M6M3D2">
    <property type="interactions" value="370"/>
</dbReference>
<feature type="transmembrane region" description="Helical" evidence="9">
    <location>
        <begin position="185"/>
        <end position="207"/>
    </location>
</feature>
<dbReference type="RefSeq" id="WP_143184159.1">
    <property type="nucleotide sequence ID" value="NZ_FQYR01000004.1"/>
</dbReference>
<dbReference type="EC" id="2.5.1.141" evidence="9"/>
<dbReference type="CDD" id="cd13957">
    <property type="entry name" value="PT_UbiA_Cox10"/>
    <property type="match status" value="1"/>
</dbReference>
<comment type="subcellular location">
    <subcellularLocation>
        <location evidence="9">Cell membrane</location>
        <topology evidence="9">Multi-pass membrane protein</topology>
    </subcellularLocation>
    <subcellularLocation>
        <location evidence="1">Membrane</location>
        <topology evidence="1">Multi-pass membrane protein</topology>
    </subcellularLocation>
</comment>